<proteinExistence type="predicted"/>
<comment type="caution">
    <text evidence="4">The sequence shown here is derived from an EMBL/GenBank/DDBJ whole genome shotgun (WGS) entry which is preliminary data.</text>
</comment>
<dbReference type="AlphaFoldDB" id="A0AB34FEF9"/>
<dbReference type="Proteomes" id="UP001163105">
    <property type="component" value="Unassembled WGS sequence"/>
</dbReference>
<evidence type="ECO:0000256" key="2">
    <source>
        <dbReference type="ARBA" id="ARBA00023242"/>
    </source>
</evidence>
<dbReference type="GO" id="GO:0005634">
    <property type="term" value="C:nucleus"/>
    <property type="evidence" value="ECO:0007669"/>
    <property type="project" value="UniProtKB-SubCell"/>
</dbReference>
<comment type="subcellular location">
    <subcellularLocation>
        <location evidence="1">Nucleus</location>
    </subcellularLocation>
</comment>
<keyword evidence="2" id="KW-0539">Nucleus</keyword>
<reference evidence="4" key="1">
    <citation type="submission" date="2023-01" db="EMBL/GenBank/DDBJ databases">
        <title>The growth and conidiation of Purpureocillium lavendulum are regulated by nitrogen source and histone H3K14 acetylation.</title>
        <authorList>
            <person name="Tang P."/>
            <person name="Han J."/>
            <person name="Zhang C."/>
            <person name="Tang P."/>
            <person name="Qi F."/>
            <person name="Zhang K."/>
            <person name="Liang L."/>
        </authorList>
    </citation>
    <scope>NUCLEOTIDE SEQUENCE</scope>
    <source>
        <strain evidence="4">YMF1.00683</strain>
    </source>
</reference>
<evidence type="ECO:0000256" key="1">
    <source>
        <dbReference type="ARBA" id="ARBA00004123"/>
    </source>
</evidence>
<dbReference type="Pfam" id="PF04082">
    <property type="entry name" value="Fungal_trans"/>
    <property type="match status" value="1"/>
</dbReference>
<dbReference type="GO" id="GO:0006351">
    <property type="term" value="P:DNA-templated transcription"/>
    <property type="evidence" value="ECO:0007669"/>
    <property type="project" value="InterPro"/>
</dbReference>
<feature type="domain" description="Xylanolytic transcriptional activator regulatory" evidence="3">
    <location>
        <begin position="89"/>
        <end position="329"/>
    </location>
</feature>
<evidence type="ECO:0000313" key="4">
    <source>
        <dbReference type="EMBL" id="KAJ6437418.1"/>
    </source>
</evidence>
<dbReference type="GO" id="GO:0003677">
    <property type="term" value="F:DNA binding"/>
    <property type="evidence" value="ECO:0007669"/>
    <property type="project" value="InterPro"/>
</dbReference>
<organism evidence="4 5">
    <name type="scientific">Purpureocillium lavendulum</name>
    <dbReference type="NCBI Taxonomy" id="1247861"/>
    <lineage>
        <taxon>Eukaryota</taxon>
        <taxon>Fungi</taxon>
        <taxon>Dikarya</taxon>
        <taxon>Ascomycota</taxon>
        <taxon>Pezizomycotina</taxon>
        <taxon>Sordariomycetes</taxon>
        <taxon>Hypocreomycetidae</taxon>
        <taxon>Hypocreales</taxon>
        <taxon>Ophiocordycipitaceae</taxon>
        <taxon>Purpureocillium</taxon>
    </lineage>
</organism>
<evidence type="ECO:0000313" key="5">
    <source>
        <dbReference type="Proteomes" id="UP001163105"/>
    </source>
</evidence>
<gene>
    <name evidence="4" type="ORF">O9K51_09974</name>
</gene>
<dbReference type="EMBL" id="JAQHRD010000012">
    <property type="protein sequence ID" value="KAJ6437418.1"/>
    <property type="molecule type" value="Genomic_DNA"/>
</dbReference>
<keyword evidence="4" id="KW-0540">Nuclease</keyword>
<keyword evidence="4" id="KW-0255">Endonuclease</keyword>
<dbReference type="GO" id="GO:0004519">
    <property type="term" value="F:endonuclease activity"/>
    <property type="evidence" value="ECO:0007669"/>
    <property type="project" value="UniProtKB-KW"/>
</dbReference>
<sequence length="630" mass="69467">MKTMSNGDIAHRLQRLEQAVFDVSSASPSIALARNEAPLPISDSSHTPFGLHLRSAPASRDGDVEAAAYARRIATKLPPLAQARELFHHFAQKCQPNWGVLHIPSARALLERTYDSLEGSEPVDVADLLLLFSVFAAAAFSWTSSLLSRLSSTPAEARAAFAAYNRLALSILENDVSPVKPSTTALAALSNLAHLGTNSRGLSDNVLCLRLKCLVMARSMGVDRLDTRKSREGRSQDTKGCNMVELEVQRRVWWNLVGFDWLSACPGSPHEGTYLLQPRHMNVKLPCNAFDEHITADKAPDDLPLCVPTPMGAFIYRVKLAEVCRKAVDALPSALHDSEDVDYDVVLQLDTEFNKFLHDLPWYFRLDEADTQRVIDADKQQPMLAVHRVGINFSAQTRLCRLHRPYHLLLEGRPSADPPRRCAYSQTACVRAAHTVLELRRQMDDIGARVGIRPARSWIVMQHVFIAALILATDVSRDPDGAGADDARRAKVLAACQMLERSTEESGAVMQGVQKNLQGVQKNLQALMATLRERQQLPSMEKASQSSAGRMPNIQAGRTEVGVMAVEEGVGVDTGVVPPPEAMQGVNEMPTVDDQNWDVLWTEFLQVAPELDVPQWDLLLDDLELPSLAP</sequence>
<keyword evidence="5" id="KW-1185">Reference proteome</keyword>
<evidence type="ECO:0000259" key="3">
    <source>
        <dbReference type="Pfam" id="PF04082"/>
    </source>
</evidence>
<accession>A0AB34FEF9</accession>
<dbReference type="InterPro" id="IPR007219">
    <property type="entry name" value="XnlR_reg_dom"/>
</dbReference>
<dbReference type="CDD" id="cd12148">
    <property type="entry name" value="fungal_TF_MHR"/>
    <property type="match status" value="1"/>
</dbReference>
<dbReference type="InterPro" id="IPR050613">
    <property type="entry name" value="Sec_Metabolite_Reg"/>
</dbReference>
<dbReference type="PANTHER" id="PTHR31001:SF90">
    <property type="entry name" value="CENTROMERE DNA-BINDING PROTEIN COMPLEX CBF3 SUBUNIT B"/>
    <property type="match status" value="1"/>
</dbReference>
<keyword evidence="4" id="KW-0378">Hydrolase</keyword>
<protein>
    <submittedName>
        <fullName evidence="4">Endonuclease/exonuclease/phosphatase</fullName>
    </submittedName>
</protein>
<dbReference type="PANTHER" id="PTHR31001">
    <property type="entry name" value="UNCHARACTERIZED TRANSCRIPTIONAL REGULATORY PROTEIN"/>
    <property type="match status" value="1"/>
</dbReference>
<dbReference type="GO" id="GO:0008270">
    <property type="term" value="F:zinc ion binding"/>
    <property type="evidence" value="ECO:0007669"/>
    <property type="project" value="InterPro"/>
</dbReference>
<name>A0AB34FEF9_9HYPO</name>